<dbReference type="PROSITE" id="PS51257">
    <property type="entry name" value="PROKAR_LIPOPROTEIN"/>
    <property type="match status" value="1"/>
</dbReference>
<feature type="domain" description="Oxidoreductase molybdopterin-binding" evidence="1">
    <location>
        <begin position="81"/>
        <end position="220"/>
    </location>
</feature>
<dbReference type="PANTHER" id="PTHR43032:SF2">
    <property type="entry name" value="BLL0505 PROTEIN"/>
    <property type="match status" value="1"/>
</dbReference>
<dbReference type="Pfam" id="PF00174">
    <property type="entry name" value="Oxidored_molyb"/>
    <property type="match status" value="1"/>
</dbReference>
<evidence type="ECO:0000313" key="3">
    <source>
        <dbReference type="Proteomes" id="UP000238937"/>
    </source>
</evidence>
<dbReference type="InterPro" id="IPR036374">
    <property type="entry name" value="OxRdtase_Mopterin-bd_sf"/>
</dbReference>
<dbReference type="RefSeq" id="WP_106299453.1">
    <property type="nucleotide sequence ID" value="NZ_PVWO01000006.1"/>
</dbReference>
<dbReference type="EMBL" id="PVWO01000006">
    <property type="protein sequence ID" value="PSB59429.1"/>
    <property type="molecule type" value="Genomic_DNA"/>
</dbReference>
<dbReference type="OrthoDB" id="9778777at2"/>
<comment type="caution">
    <text evidence="2">The sequence shown here is derived from an EMBL/GenBank/DDBJ whole genome shotgun (WGS) entry which is preliminary data.</text>
</comment>
<dbReference type="SUPFAM" id="SSF56524">
    <property type="entry name" value="Oxidoreductase molybdopterin-binding domain"/>
    <property type="match status" value="1"/>
</dbReference>
<evidence type="ECO:0000313" key="2">
    <source>
        <dbReference type="EMBL" id="PSB59429.1"/>
    </source>
</evidence>
<dbReference type="PANTHER" id="PTHR43032">
    <property type="entry name" value="PROTEIN-METHIONINE-SULFOXIDE REDUCTASE"/>
    <property type="match status" value="1"/>
</dbReference>
<proteinExistence type="predicted"/>
<sequence>MNHIKLPNYLTRRQAIQLLGMSSIGYLLSSCSSELTTKVGEISEPLNQSFGELLIKKQLLIPEFSKSAIDPKALLINSYEGTPEIDPDKYRLTVDGEVKFPIELKLAALKQIPPASIVMQHVCVEGWAAIVQWGGVRLRDLAKMVQPQDSVKYVLFESADKYTESWDLASAIHPQTLLAYQMNGEPLPDDNGAPLRLATPIKLGYKLSKWVTKVTFTSQIPKGGKGYWEEQGYEWFGGI</sequence>
<accession>A0A2T1GNB3</accession>
<dbReference type="AlphaFoldDB" id="A0A2T1GNB3"/>
<gene>
    <name evidence="2" type="ORF">C7B77_01000</name>
</gene>
<reference evidence="2 3" key="1">
    <citation type="submission" date="2018-03" db="EMBL/GenBank/DDBJ databases">
        <title>The ancient ancestry and fast evolution of plastids.</title>
        <authorList>
            <person name="Moore K.R."/>
            <person name="Magnabosco C."/>
            <person name="Momper L."/>
            <person name="Gold D.A."/>
            <person name="Bosak T."/>
            <person name="Fournier G.P."/>
        </authorList>
    </citation>
    <scope>NUCLEOTIDE SEQUENCE [LARGE SCALE GENOMIC DNA]</scope>
    <source>
        <strain evidence="2 3">CCALA 037</strain>
    </source>
</reference>
<name>A0A2T1GNB3_9CYAN</name>
<dbReference type="InterPro" id="IPR000572">
    <property type="entry name" value="OxRdtase_Mopterin-bd_dom"/>
</dbReference>
<evidence type="ECO:0000259" key="1">
    <source>
        <dbReference type="Pfam" id="PF00174"/>
    </source>
</evidence>
<dbReference type="Proteomes" id="UP000238937">
    <property type="component" value="Unassembled WGS sequence"/>
</dbReference>
<keyword evidence="3" id="KW-1185">Reference proteome</keyword>
<protein>
    <submittedName>
        <fullName evidence="2">Oxidoreductase</fullName>
    </submittedName>
</protein>
<organism evidence="2 3">
    <name type="scientific">Chamaesiphon polymorphus CCALA 037</name>
    <dbReference type="NCBI Taxonomy" id="2107692"/>
    <lineage>
        <taxon>Bacteria</taxon>
        <taxon>Bacillati</taxon>
        <taxon>Cyanobacteriota</taxon>
        <taxon>Cyanophyceae</taxon>
        <taxon>Gomontiellales</taxon>
        <taxon>Chamaesiphonaceae</taxon>
        <taxon>Chamaesiphon</taxon>
    </lineage>
</organism>
<dbReference type="Gene3D" id="3.90.420.10">
    <property type="entry name" value="Oxidoreductase, molybdopterin-binding domain"/>
    <property type="match status" value="1"/>
</dbReference>